<feature type="region of interest" description="Disordered" evidence="1">
    <location>
        <begin position="264"/>
        <end position="291"/>
    </location>
</feature>
<dbReference type="Proteomes" id="UP001219518">
    <property type="component" value="Unassembled WGS sequence"/>
</dbReference>
<proteinExistence type="predicted"/>
<feature type="compositionally biased region" description="Basic and acidic residues" evidence="1">
    <location>
        <begin position="304"/>
        <end position="322"/>
    </location>
</feature>
<feature type="compositionally biased region" description="Low complexity" evidence="1">
    <location>
        <begin position="270"/>
        <end position="286"/>
    </location>
</feature>
<sequence>MRRRPTRLFALVFLENPASVEIVGHDEFLEPGSMAEQTVRRMSRPSWDAEDCTILRTGKKTELSKLKVKADRTIHDEAIEGEIYVGTRHHELKQLKKEAATARAENINEVATQLHANGPDALIAKVPKVDRRPKKRPANELQALRTQLEALPCLTEKPGDVEVSPGTKVYYNAAKLCLVGDLSNRNPQKAATELLARLLPMEVLTHSALSLSGRGDTVAIPFDVTAAVRGFVQSYLELKTPWPEFGVTIRNFLNRKKKVKKVANEESVVQHRGLQGGQQVHGQHQVPQHHHSDVEVDLEVHSVQHEHQGGQDLQHHAGDVQRHAHAQYHGPLQHHGDMQVNAAHNDNQGLQHHYGGGALHQGADLYQQQPGGRYPVLFGPDRAPAPGSIIPTWGQLSEDFEPLAPGTTGTTPPRFVTL</sequence>
<reference evidence="2" key="1">
    <citation type="submission" date="2021-07" db="EMBL/GenBank/DDBJ databases">
        <authorList>
            <person name="Catto M.A."/>
            <person name="Jacobson A."/>
            <person name="Kennedy G."/>
            <person name="Labadie P."/>
            <person name="Hunt B.G."/>
            <person name="Srinivasan R."/>
        </authorList>
    </citation>
    <scope>NUCLEOTIDE SEQUENCE</scope>
    <source>
        <strain evidence="2">PL_HMW_Pooled</strain>
        <tissue evidence="2">Head</tissue>
    </source>
</reference>
<accession>A0AAE1HVQ2</accession>
<evidence type="ECO:0000313" key="3">
    <source>
        <dbReference type="Proteomes" id="UP001219518"/>
    </source>
</evidence>
<dbReference type="AlphaFoldDB" id="A0AAE1HVQ2"/>
<evidence type="ECO:0000256" key="1">
    <source>
        <dbReference type="SAM" id="MobiDB-lite"/>
    </source>
</evidence>
<evidence type="ECO:0000313" key="2">
    <source>
        <dbReference type="EMBL" id="KAK3928283.1"/>
    </source>
</evidence>
<gene>
    <name evidence="2" type="ORF">KUF71_000553</name>
</gene>
<feature type="region of interest" description="Disordered" evidence="1">
    <location>
        <begin position="304"/>
        <end position="323"/>
    </location>
</feature>
<name>A0AAE1HVQ2_9NEOP</name>
<comment type="caution">
    <text evidence="2">The sequence shown here is derived from an EMBL/GenBank/DDBJ whole genome shotgun (WGS) entry which is preliminary data.</text>
</comment>
<keyword evidence="3" id="KW-1185">Reference proteome</keyword>
<dbReference type="EMBL" id="JAHWGI010001324">
    <property type="protein sequence ID" value="KAK3928283.1"/>
    <property type="molecule type" value="Genomic_DNA"/>
</dbReference>
<reference evidence="2" key="2">
    <citation type="journal article" date="2023" name="BMC Genomics">
        <title>Pest status, molecular evolution, and epigenetic factors derived from the genome assembly of Frankliniella fusca, a thysanopteran phytovirus vector.</title>
        <authorList>
            <person name="Catto M.A."/>
            <person name="Labadie P.E."/>
            <person name="Jacobson A.L."/>
            <person name="Kennedy G.G."/>
            <person name="Srinivasan R."/>
            <person name="Hunt B.G."/>
        </authorList>
    </citation>
    <scope>NUCLEOTIDE SEQUENCE</scope>
    <source>
        <strain evidence="2">PL_HMW_Pooled</strain>
    </source>
</reference>
<protein>
    <submittedName>
        <fullName evidence="2">BEN domain-containing protein B1</fullName>
    </submittedName>
</protein>
<organism evidence="2 3">
    <name type="scientific">Frankliniella fusca</name>
    <dbReference type="NCBI Taxonomy" id="407009"/>
    <lineage>
        <taxon>Eukaryota</taxon>
        <taxon>Metazoa</taxon>
        <taxon>Ecdysozoa</taxon>
        <taxon>Arthropoda</taxon>
        <taxon>Hexapoda</taxon>
        <taxon>Insecta</taxon>
        <taxon>Pterygota</taxon>
        <taxon>Neoptera</taxon>
        <taxon>Paraneoptera</taxon>
        <taxon>Thysanoptera</taxon>
        <taxon>Terebrantia</taxon>
        <taxon>Thripoidea</taxon>
        <taxon>Thripidae</taxon>
        <taxon>Frankliniella</taxon>
    </lineage>
</organism>